<evidence type="ECO:0000313" key="1">
    <source>
        <dbReference type="EMBL" id="CAI9775243.1"/>
    </source>
</evidence>
<gene>
    <name evidence="1" type="ORF">FPE_LOCUS22673</name>
</gene>
<reference evidence="1" key="1">
    <citation type="submission" date="2023-05" db="EMBL/GenBank/DDBJ databases">
        <authorList>
            <person name="Huff M."/>
        </authorList>
    </citation>
    <scope>NUCLEOTIDE SEQUENCE</scope>
</reference>
<name>A0AAD2E3Y2_9LAMI</name>
<proteinExistence type="predicted"/>
<organism evidence="1 2">
    <name type="scientific">Fraxinus pennsylvanica</name>
    <dbReference type="NCBI Taxonomy" id="56036"/>
    <lineage>
        <taxon>Eukaryota</taxon>
        <taxon>Viridiplantae</taxon>
        <taxon>Streptophyta</taxon>
        <taxon>Embryophyta</taxon>
        <taxon>Tracheophyta</taxon>
        <taxon>Spermatophyta</taxon>
        <taxon>Magnoliopsida</taxon>
        <taxon>eudicotyledons</taxon>
        <taxon>Gunneridae</taxon>
        <taxon>Pentapetalae</taxon>
        <taxon>asterids</taxon>
        <taxon>lamiids</taxon>
        <taxon>Lamiales</taxon>
        <taxon>Oleaceae</taxon>
        <taxon>Oleeae</taxon>
        <taxon>Fraxinus</taxon>
    </lineage>
</organism>
<keyword evidence="2" id="KW-1185">Reference proteome</keyword>
<protein>
    <submittedName>
        <fullName evidence="1">Uncharacterized protein</fullName>
    </submittedName>
</protein>
<accession>A0AAD2E3Y2</accession>
<dbReference type="AlphaFoldDB" id="A0AAD2E3Y2"/>
<dbReference type="Proteomes" id="UP000834106">
    <property type="component" value="Chromosome 13"/>
</dbReference>
<sequence>MLFFKLPNYAYEERVQYSRTSSRDYFGAAGGALRATPSRSMEKPGLKEDGQLGELSAERRLKSDIHSSPLQLVDKSPSSSTDWRRFTRSDVRQSFDFEEST</sequence>
<evidence type="ECO:0000313" key="2">
    <source>
        <dbReference type="Proteomes" id="UP000834106"/>
    </source>
</evidence>
<dbReference type="EMBL" id="OU503048">
    <property type="protein sequence ID" value="CAI9775243.1"/>
    <property type="molecule type" value="Genomic_DNA"/>
</dbReference>